<dbReference type="AlphaFoldDB" id="A0A078H1G3"/>
<proteinExistence type="predicted"/>
<dbReference type="Gramene" id="CDY31274">
    <property type="protein sequence ID" value="CDY31274"/>
    <property type="gene ID" value="GSBRNA2T00047435001"/>
</dbReference>
<dbReference type="PaxDb" id="3708-A0A078H1G3"/>
<evidence type="ECO:0000313" key="2">
    <source>
        <dbReference type="Proteomes" id="UP000028999"/>
    </source>
</evidence>
<evidence type="ECO:0000313" key="1">
    <source>
        <dbReference type="EMBL" id="CDY31274.1"/>
    </source>
</evidence>
<sequence>MRKKRKGSETECSEESSCAGASRTTNLRSHFSLEGYARLKKRCKENDSVGSFKRRLPVVHRRWFRQGEV</sequence>
<accession>A0A078H1G3</accession>
<reference evidence="1 2" key="1">
    <citation type="journal article" date="2014" name="Science">
        <title>Plant genetics. Early allopolyploid evolution in the post-Neolithic Brassica napus oilseed genome.</title>
        <authorList>
            <person name="Chalhoub B."/>
            <person name="Denoeud F."/>
            <person name="Liu S."/>
            <person name="Parkin I.A."/>
            <person name="Tang H."/>
            <person name="Wang X."/>
            <person name="Chiquet J."/>
            <person name="Belcram H."/>
            <person name="Tong C."/>
            <person name="Samans B."/>
            <person name="Correa M."/>
            <person name="Da Silva C."/>
            <person name="Just J."/>
            <person name="Falentin C."/>
            <person name="Koh C.S."/>
            <person name="Le Clainche I."/>
            <person name="Bernard M."/>
            <person name="Bento P."/>
            <person name="Noel B."/>
            <person name="Labadie K."/>
            <person name="Alberti A."/>
            <person name="Charles M."/>
            <person name="Arnaud D."/>
            <person name="Guo H."/>
            <person name="Daviaud C."/>
            <person name="Alamery S."/>
            <person name="Jabbari K."/>
            <person name="Zhao M."/>
            <person name="Edger P.P."/>
            <person name="Chelaifa H."/>
            <person name="Tack D."/>
            <person name="Lassalle G."/>
            <person name="Mestiri I."/>
            <person name="Schnel N."/>
            <person name="Le Paslier M.C."/>
            <person name="Fan G."/>
            <person name="Renault V."/>
            <person name="Bayer P.E."/>
            <person name="Golicz A.A."/>
            <person name="Manoli S."/>
            <person name="Lee T.H."/>
            <person name="Thi V.H."/>
            <person name="Chalabi S."/>
            <person name="Hu Q."/>
            <person name="Fan C."/>
            <person name="Tollenaere R."/>
            <person name="Lu Y."/>
            <person name="Battail C."/>
            <person name="Shen J."/>
            <person name="Sidebottom C.H."/>
            <person name="Wang X."/>
            <person name="Canaguier A."/>
            <person name="Chauveau A."/>
            <person name="Berard A."/>
            <person name="Deniot G."/>
            <person name="Guan M."/>
            <person name="Liu Z."/>
            <person name="Sun F."/>
            <person name="Lim Y.P."/>
            <person name="Lyons E."/>
            <person name="Town C.D."/>
            <person name="Bancroft I."/>
            <person name="Wang X."/>
            <person name="Meng J."/>
            <person name="Ma J."/>
            <person name="Pires J.C."/>
            <person name="King G.J."/>
            <person name="Brunel D."/>
            <person name="Delourme R."/>
            <person name="Renard M."/>
            <person name="Aury J.M."/>
            <person name="Adams K.L."/>
            <person name="Batley J."/>
            <person name="Snowdon R.J."/>
            <person name="Tost J."/>
            <person name="Edwards D."/>
            <person name="Zhou Y."/>
            <person name="Hua W."/>
            <person name="Sharpe A.G."/>
            <person name="Paterson A.H."/>
            <person name="Guan C."/>
            <person name="Wincker P."/>
        </authorList>
    </citation>
    <scope>NUCLEOTIDE SEQUENCE [LARGE SCALE GENOMIC DNA]</scope>
    <source>
        <strain evidence="2">cv. Darmor-bzh</strain>
    </source>
</reference>
<protein>
    <submittedName>
        <fullName evidence="1">BnaC08g15690D protein</fullName>
    </submittedName>
</protein>
<dbReference type="Proteomes" id="UP000028999">
    <property type="component" value="Unassembled WGS sequence"/>
</dbReference>
<keyword evidence="2" id="KW-1185">Reference proteome</keyword>
<organism evidence="1 2">
    <name type="scientific">Brassica napus</name>
    <name type="common">Rape</name>
    <dbReference type="NCBI Taxonomy" id="3708"/>
    <lineage>
        <taxon>Eukaryota</taxon>
        <taxon>Viridiplantae</taxon>
        <taxon>Streptophyta</taxon>
        <taxon>Embryophyta</taxon>
        <taxon>Tracheophyta</taxon>
        <taxon>Spermatophyta</taxon>
        <taxon>Magnoliopsida</taxon>
        <taxon>eudicotyledons</taxon>
        <taxon>Gunneridae</taxon>
        <taxon>Pentapetalae</taxon>
        <taxon>rosids</taxon>
        <taxon>malvids</taxon>
        <taxon>Brassicales</taxon>
        <taxon>Brassicaceae</taxon>
        <taxon>Brassiceae</taxon>
        <taxon>Brassica</taxon>
    </lineage>
</organism>
<dbReference type="EMBL" id="LK032269">
    <property type="protein sequence ID" value="CDY31274.1"/>
    <property type="molecule type" value="Genomic_DNA"/>
</dbReference>
<gene>
    <name evidence="1" type="primary">BnaC08g15690D</name>
    <name evidence="1" type="ORF">GSBRNA2T00047435001</name>
</gene>
<name>A0A078H1G3_BRANA</name>